<keyword evidence="1" id="KW-1133">Transmembrane helix</keyword>
<organism evidence="2 3">
    <name type="scientific">Octopus vulgaris</name>
    <name type="common">Common octopus</name>
    <dbReference type="NCBI Taxonomy" id="6645"/>
    <lineage>
        <taxon>Eukaryota</taxon>
        <taxon>Metazoa</taxon>
        <taxon>Spiralia</taxon>
        <taxon>Lophotrochozoa</taxon>
        <taxon>Mollusca</taxon>
        <taxon>Cephalopoda</taxon>
        <taxon>Coleoidea</taxon>
        <taxon>Octopodiformes</taxon>
        <taxon>Octopoda</taxon>
        <taxon>Incirrata</taxon>
        <taxon>Octopodidae</taxon>
        <taxon>Octopus</taxon>
    </lineage>
</organism>
<sequence>MVAVMQVVVVMVFKAIICGGCDFLVFGLLVMLLVGDTAVDHIDGSVTASASSPLCTSIQSWRAGISPSLPWLNDVHINIHNYFRKFHLENELSLYSDRIRQKMAESLCDCDTALDNVPQISSSNIYCHSALHC</sequence>
<gene>
    <name evidence="2" type="ORF">OCTVUL_1B019908</name>
</gene>
<accession>A0AA36AKP5</accession>
<protein>
    <submittedName>
        <fullName evidence="2">Uncharacterized protein</fullName>
    </submittedName>
</protein>
<proteinExistence type="predicted"/>
<name>A0AA36AKP5_OCTVU</name>
<dbReference type="EMBL" id="OX597815">
    <property type="protein sequence ID" value="CAI9717254.1"/>
    <property type="molecule type" value="Genomic_DNA"/>
</dbReference>
<dbReference type="Proteomes" id="UP001162480">
    <property type="component" value="Chromosome 2"/>
</dbReference>
<dbReference type="AlphaFoldDB" id="A0AA36AKP5"/>
<keyword evidence="1" id="KW-0812">Transmembrane</keyword>
<evidence type="ECO:0000313" key="3">
    <source>
        <dbReference type="Proteomes" id="UP001162480"/>
    </source>
</evidence>
<evidence type="ECO:0000313" key="2">
    <source>
        <dbReference type="EMBL" id="CAI9717254.1"/>
    </source>
</evidence>
<reference evidence="2" key="1">
    <citation type="submission" date="2023-08" db="EMBL/GenBank/DDBJ databases">
        <authorList>
            <person name="Alioto T."/>
            <person name="Alioto T."/>
            <person name="Gomez Garrido J."/>
        </authorList>
    </citation>
    <scope>NUCLEOTIDE SEQUENCE</scope>
</reference>
<keyword evidence="3" id="KW-1185">Reference proteome</keyword>
<feature type="transmembrane region" description="Helical" evidence="1">
    <location>
        <begin position="12"/>
        <end position="34"/>
    </location>
</feature>
<evidence type="ECO:0000256" key="1">
    <source>
        <dbReference type="SAM" id="Phobius"/>
    </source>
</evidence>
<keyword evidence="1" id="KW-0472">Membrane</keyword>